<dbReference type="Pfam" id="PF04188">
    <property type="entry name" value="Mannosyl_trans2"/>
    <property type="match status" value="1"/>
</dbReference>
<keyword evidence="9 11" id="KW-1133">Transmembrane helix</keyword>
<comment type="caution">
    <text evidence="11">Lacks conserved residue(s) required for the propagation of feature annotation.</text>
</comment>
<keyword evidence="4 11" id="KW-0337">GPI-anchor biosynthesis</keyword>
<reference evidence="12 13" key="1">
    <citation type="journal article" date="2019" name="PLoS Biol.">
        <title>Sex chromosomes control vertical transmission of feminizing Wolbachia symbionts in an isopod.</title>
        <authorList>
            <person name="Becking T."/>
            <person name="Chebbi M.A."/>
            <person name="Giraud I."/>
            <person name="Moumen B."/>
            <person name="Laverre T."/>
            <person name="Caubet Y."/>
            <person name="Peccoud J."/>
            <person name="Gilbert C."/>
            <person name="Cordaux R."/>
        </authorList>
    </citation>
    <scope>NUCLEOTIDE SEQUENCE [LARGE SCALE GENOMIC DNA]</scope>
    <source>
        <strain evidence="12">ANa2</strain>
        <tissue evidence="12">Whole body excluding digestive tract and cuticle</tissue>
    </source>
</reference>
<evidence type="ECO:0000256" key="10">
    <source>
        <dbReference type="ARBA" id="ARBA00023136"/>
    </source>
</evidence>
<comment type="function">
    <text evidence="11">Mannosyltransferase involved in glycosylphosphatidylinositol-anchor biosynthesis.</text>
</comment>
<keyword evidence="7 11" id="KW-0812">Transmembrane</keyword>
<dbReference type="OrthoDB" id="10252502at2759"/>
<dbReference type="EMBL" id="SEYY01024468">
    <property type="protein sequence ID" value="KAB7494098.1"/>
    <property type="molecule type" value="Genomic_DNA"/>
</dbReference>
<evidence type="ECO:0000256" key="8">
    <source>
        <dbReference type="ARBA" id="ARBA00022824"/>
    </source>
</evidence>
<evidence type="ECO:0000256" key="4">
    <source>
        <dbReference type="ARBA" id="ARBA00022502"/>
    </source>
</evidence>
<dbReference type="GO" id="GO:0005789">
    <property type="term" value="C:endoplasmic reticulum membrane"/>
    <property type="evidence" value="ECO:0007669"/>
    <property type="project" value="UniProtKB-SubCell"/>
</dbReference>
<dbReference type="PANTHER" id="PTHR12468">
    <property type="entry name" value="GPI MANNOSYLTRANSFERASE 2"/>
    <property type="match status" value="1"/>
</dbReference>
<keyword evidence="13" id="KW-1185">Reference proteome</keyword>
<dbReference type="EC" id="2.4.1.-" evidence="11"/>
<comment type="pathway">
    <text evidence="2 11">Glycolipid biosynthesis; glycosylphosphatidylinositol-anchor biosynthesis.</text>
</comment>
<organism evidence="12 13">
    <name type="scientific">Armadillidium nasatum</name>
    <dbReference type="NCBI Taxonomy" id="96803"/>
    <lineage>
        <taxon>Eukaryota</taxon>
        <taxon>Metazoa</taxon>
        <taxon>Ecdysozoa</taxon>
        <taxon>Arthropoda</taxon>
        <taxon>Crustacea</taxon>
        <taxon>Multicrustacea</taxon>
        <taxon>Malacostraca</taxon>
        <taxon>Eumalacostraca</taxon>
        <taxon>Peracarida</taxon>
        <taxon>Isopoda</taxon>
        <taxon>Oniscidea</taxon>
        <taxon>Crinocheta</taxon>
        <taxon>Armadillidiidae</taxon>
        <taxon>Armadillidium</taxon>
    </lineage>
</organism>
<feature type="transmembrane region" description="Helical" evidence="11">
    <location>
        <begin position="112"/>
        <end position="137"/>
    </location>
</feature>
<accession>A0A5N5SK54</accession>
<dbReference type="PANTHER" id="PTHR12468:SF2">
    <property type="entry name" value="GPI MANNOSYLTRANSFERASE 2"/>
    <property type="match status" value="1"/>
</dbReference>
<dbReference type="GO" id="GO:0031501">
    <property type="term" value="C:mannosyltransferase complex"/>
    <property type="evidence" value="ECO:0007669"/>
    <property type="project" value="TreeGrafter"/>
</dbReference>
<gene>
    <name evidence="12" type="primary">Pigv</name>
    <name evidence="12" type="ORF">Anas_08838</name>
</gene>
<comment type="caution">
    <text evidence="12">The sequence shown here is derived from an EMBL/GenBank/DDBJ whole genome shotgun (WGS) entry which is preliminary data.</text>
</comment>
<dbReference type="InterPro" id="IPR007315">
    <property type="entry name" value="PIG-V/Gpi18"/>
</dbReference>
<evidence type="ECO:0000313" key="12">
    <source>
        <dbReference type="EMBL" id="KAB7494098.1"/>
    </source>
</evidence>
<dbReference type="Proteomes" id="UP000326759">
    <property type="component" value="Unassembled WGS sequence"/>
</dbReference>
<evidence type="ECO:0000256" key="5">
    <source>
        <dbReference type="ARBA" id="ARBA00022676"/>
    </source>
</evidence>
<dbReference type="GO" id="GO:0006506">
    <property type="term" value="P:GPI anchor biosynthetic process"/>
    <property type="evidence" value="ECO:0007669"/>
    <property type="project" value="UniProtKB-UniPathway"/>
</dbReference>
<feature type="transmembrane region" description="Helical" evidence="11">
    <location>
        <begin position="342"/>
        <end position="361"/>
    </location>
</feature>
<dbReference type="GO" id="GO:0004376">
    <property type="term" value="F:GPI mannosyltransferase activity"/>
    <property type="evidence" value="ECO:0007669"/>
    <property type="project" value="InterPro"/>
</dbReference>
<keyword evidence="6 11" id="KW-0808">Transferase</keyword>
<dbReference type="AlphaFoldDB" id="A0A5N5SK54"/>
<dbReference type="UniPathway" id="UPA00196"/>
<evidence type="ECO:0000256" key="3">
    <source>
        <dbReference type="ARBA" id="ARBA00008698"/>
    </source>
</evidence>
<keyword evidence="8 11" id="KW-0256">Endoplasmic reticulum</keyword>
<keyword evidence="5 11" id="KW-0328">Glycosyltransferase</keyword>
<evidence type="ECO:0000256" key="1">
    <source>
        <dbReference type="ARBA" id="ARBA00004477"/>
    </source>
</evidence>
<comment type="similarity">
    <text evidence="3 11">Belongs to the PIGV family.</text>
</comment>
<comment type="subcellular location">
    <subcellularLocation>
        <location evidence="1 11">Endoplasmic reticulum membrane</location>
        <topology evidence="1 11">Multi-pass membrane protein</topology>
    </subcellularLocation>
</comment>
<name>A0A5N5SK54_9CRUS</name>
<evidence type="ECO:0000256" key="11">
    <source>
        <dbReference type="RuleBase" id="RU363112"/>
    </source>
</evidence>
<evidence type="ECO:0000256" key="7">
    <source>
        <dbReference type="ARBA" id="ARBA00022692"/>
    </source>
</evidence>
<evidence type="ECO:0000256" key="9">
    <source>
        <dbReference type="ARBA" id="ARBA00022989"/>
    </source>
</evidence>
<proteinExistence type="inferred from homology"/>
<protein>
    <recommendedName>
        <fullName evidence="11">GPI mannosyltransferase 2</fullName>
        <ecNumber evidence="11">2.4.1.-</ecNumber>
    </recommendedName>
</protein>
<feature type="transmembrane region" description="Helical" evidence="11">
    <location>
        <begin position="397"/>
        <end position="417"/>
    </location>
</feature>
<evidence type="ECO:0000256" key="2">
    <source>
        <dbReference type="ARBA" id="ARBA00004687"/>
    </source>
</evidence>
<feature type="transmembrane region" description="Helical" evidence="11">
    <location>
        <begin position="240"/>
        <end position="259"/>
    </location>
</feature>
<keyword evidence="10 11" id="KW-0472">Membrane</keyword>
<evidence type="ECO:0000256" key="6">
    <source>
        <dbReference type="ARBA" id="ARBA00022679"/>
    </source>
</evidence>
<feature type="transmembrane region" description="Helical" evidence="11">
    <location>
        <begin position="149"/>
        <end position="170"/>
    </location>
</feature>
<evidence type="ECO:0000313" key="13">
    <source>
        <dbReference type="Proteomes" id="UP000326759"/>
    </source>
</evidence>
<dbReference type="GO" id="GO:0000009">
    <property type="term" value="F:alpha-1,6-mannosyltransferase activity"/>
    <property type="evidence" value="ECO:0007669"/>
    <property type="project" value="InterPro"/>
</dbReference>
<sequence>MATYTLTEKVRSLAILSRLVVFVLQAVSNFLIPDHNADAFVSPPDPHLPHLWGDTVVEVLFGGMKRWDAQYFLHIAQYGYTHENTLVFFPLFPMLVRGIGTVLHIPLHFFCNYYSCLILGAIFLNYFLFVKTAVVFFRLSKEVLRHEALAYKAALLFCINPASIFFSAPYSEALYSFLVFSALFSSESKNSITLPFQFSFASAVRSNGLVNVGFLIHKKLQDCAAYFSRIRNAITESGKLSLIVVIILTFNYTLIPSVCGMSPSLSPVRTFPTMVYCNEEGTNLSLPPHLELYLRANFLHSPDLGEADWCYNFPPVAYSHIQEKYWEVGVFRYYELRQVPNFLLALPVVMTVICHAALYMVDNSQVCLSLGIPPQIQKGKEKCDTAWCKEGINSWRVFVYSCHSLFMCLFCVLFIHVQVTTRLLCSSSPVVYWFAAHLLSEPSSRRESESSAPIKGTPNAKFFERKC</sequence>